<accession>A0A9D4FY05</accession>
<reference evidence="2" key="2">
    <citation type="submission" date="2020-11" db="EMBL/GenBank/DDBJ databases">
        <authorList>
            <person name="McCartney M.A."/>
            <person name="Auch B."/>
            <person name="Kono T."/>
            <person name="Mallez S."/>
            <person name="Becker A."/>
            <person name="Gohl D.M."/>
            <person name="Silverstein K.A.T."/>
            <person name="Koren S."/>
            <person name="Bechman K.B."/>
            <person name="Herman A."/>
            <person name="Abrahante J.E."/>
            <person name="Garbe J."/>
        </authorList>
    </citation>
    <scope>NUCLEOTIDE SEQUENCE</scope>
    <source>
        <strain evidence="2">Duluth1</strain>
        <tissue evidence="2">Whole animal</tissue>
    </source>
</reference>
<dbReference type="Pfam" id="PF00092">
    <property type="entry name" value="VWA"/>
    <property type="match status" value="1"/>
</dbReference>
<dbReference type="AlphaFoldDB" id="A0A9D4FY05"/>
<dbReference type="Proteomes" id="UP000828390">
    <property type="component" value="Unassembled WGS sequence"/>
</dbReference>
<keyword evidence="3" id="KW-1185">Reference proteome</keyword>
<dbReference type="SUPFAM" id="SSF53300">
    <property type="entry name" value="vWA-like"/>
    <property type="match status" value="1"/>
</dbReference>
<dbReference type="InterPro" id="IPR050525">
    <property type="entry name" value="ECM_Assembly_Org"/>
</dbReference>
<evidence type="ECO:0000259" key="1">
    <source>
        <dbReference type="PROSITE" id="PS50234"/>
    </source>
</evidence>
<dbReference type="PANTHER" id="PTHR24020:SF84">
    <property type="entry name" value="VWFA DOMAIN-CONTAINING PROTEIN"/>
    <property type="match status" value="1"/>
</dbReference>
<organism evidence="2 3">
    <name type="scientific">Dreissena polymorpha</name>
    <name type="common">Zebra mussel</name>
    <name type="synonym">Mytilus polymorpha</name>
    <dbReference type="NCBI Taxonomy" id="45954"/>
    <lineage>
        <taxon>Eukaryota</taxon>
        <taxon>Metazoa</taxon>
        <taxon>Spiralia</taxon>
        <taxon>Lophotrochozoa</taxon>
        <taxon>Mollusca</taxon>
        <taxon>Bivalvia</taxon>
        <taxon>Autobranchia</taxon>
        <taxon>Heteroconchia</taxon>
        <taxon>Euheterodonta</taxon>
        <taxon>Imparidentia</taxon>
        <taxon>Neoheterodontei</taxon>
        <taxon>Myida</taxon>
        <taxon>Dreissenoidea</taxon>
        <taxon>Dreissenidae</taxon>
        <taxon>Dreissena</taxon>
    </lineage>
</organism>
<feature type="domain" description="VWFA" evidence="1">
    <location>
        <begin position="1"/>
        <end position="108"/>
    </location>
</feature>
<dbReference type="PANTHER" id="PTHR24020">
    <property type="entry name" value="COLLAGEN ALPHA"/>
    <property type="match status" value="1"/>
</dbReference>
<dbReference type="InterPro" id="IPR002035">
    <property type="entry name" value="VWF_A"/>
</dbReference>
<proteinExistence type="predicted"/>
<reference evidence="2" key="1">
    <citation type="journal article" date="2019" name="bioRxiv">
        <title>The Genome of the Zebra Mussel, Dreissena polymorpha: A Resource for Invasive Species Research.</title>
        <authorList>
            <person name="McCartney M.A."/>
            <person name="Auch B."/>
            <person name="Kono T."/>
            <person name="Mallez S."/>
            <person name="Zhang Y."/>
            <person name="Obille A."/>
            <person name="Becker A."/>
            <person name="Abrahante J.E."/>
            <person name="Garbe J."/>
            <person name="Badalamenti J.P."/>
            <person name="Herman A."/>
            <person name="Mangelson H."/>
            <person name="Liachko I."/>
            <person name="Sullivan S."/>
            <person name="Sone E.D."/>
            <person name="Koren S."/>
            <person name="Silverstein K.A.T."/>
            <person name="Beckman K.B."/>
            <person name="Gohl D.M."/>
        </authorList>
    </citation>
    <scope>NUCLEOTIDE SEQUENCE</scope>
    <source>
        <strain evidence="2">Duluth1</strain>
        <tissue evidence="2">Whole animal</tissue>
    </source>
</reference>
<dbReference type="PROSITE" id="PS50234">
    <property type="entry name" value="VWFA"/>
    <property type="match status" value="1"/>
</dbReference>
<dbReference type="Gene3D" id="3.40.50.410">
    <property type="entry name" value="von Willebrand factor, type A domain"/>
    <property type="match status" value="1"/>
</dbReference>
<evidence type="ECO:0000313" key="3">
    <source>
        <dbReference type="Proteomes" id="UP000828390"/>
    </source>
</evidence>
<protein>
    <recommendedName>
        <fullName evidence="1">VWFA domain-containing protein</fullName>
    </recommendedName>
</protein>
<comment type="caution">
    <text evidence="2">The sequence shown here is derived from an EMBL/GenBank/DDBJ whole genome shotgun (WGS) entry which is preliminary data.</text>
</comment>
<sequence length="117" mass="12914">MLALEANITYNHGGTNTHTALDLMMQQFSRDVNNPKVSIVITDGTSFEPDKTAQSAHNAKMNGIVMFVVGIGDDIDPHELTSISSKPDSNYLFKVTDFTNLLKLSDQFQAKNCTRGY</sequence>
<dbReference type="EMBL" id="JAIWYP010000006">
    <property type="protein sequence ID" value="KAH3805196.1"/>
    <property type="molecule type" value="Genomic_DNA"/>
</dbReference>
<dbReference type="InterPro" id="IPR036465">
    <property type="entry name" value="vWFA_dom_sf"/>
</dbReference>
<gene>
    <name evidence="2" type="ORF">DPMN_133493</name>
</gene>
<name>A0A9D4FY05_DREPO</name>
<evidence type="ECO:0000313" key="2">
    <source>
        <dbReference type="EMBL" id="KAH3805196.1"/>
    </source>
</evidence>